<sequence length="83" mass="9990">MRKELIEYLSTRPDLKFFIREQPKWYRDLTRNPLLLEELEKEANVFYGRTFGQRIDKFHNQVKTVGLMMDFLSMMGKGEGEDL</sequence>
<comment type="caution">
    <text evidence="1">The sequence shown here is derived from an EMBL/GenBank/DDBJ whole genome shotgun (WGS) entry which is preliminary data.</text>
</comment>
<evidence type="ECO:0008006" key="3">
    <source>
        <dbReference type="Google" id="ProtNLM"/>
    </source>
</evidence>
<dbReference type="Proteomes" id="UP000004080">
    <property type="component" value="Unassembled WGS sequence"/>
</dbReference>
<evidence type="ECO:0000313" key="2">
    <source>
        <dbReference type="Proteomes" id="UP000004080"/>
    </source>
</evidence>
<dbReference type="AlphaFoldDB" id="I8UDN5"/>
<evidence type="ECO:0000313" key="1">
    <source>
        <dbReference type="EMBL" id="EIT84918.1"/>
    </source>
</evidence>
<dbReference type="STRING" id="1196324.A374_12765"/>
<organism evidence="1 2">
    <name type="scientific">Fictibacillus macauensis ZFHKF-1</name>
    <dbReference type="NCBI Taxonomy" id="1196324"/>
    <lineage>
        <taxon>Bacteria</taxon>
        <taxon>Bacillati</taxon>
        <taxon>Bacillota</taxon>
        <taxon>Bacilli</taxon>
        <taxon>Bacillales</taxon>
        <taxon>Fictibacillaceae</taxon>
        <taxon>Fictibacillus</taxon>
    </lineage>
</organism>
<name>I8UDN5_9BACL</name>
<protein>
    <recommendedName>
        <fullName evidence="3">YlbE-like protein</fullName>
    </recommendedName>
</protein>
<dbReference type="RefSeq" id="WP_007202631.1">
    <property type="nucleotide sequence ID" value="NZ_AKKV01000028.1"/>
</dbReference>
<dbReference type="PATRIC" id="fig|1196324.3.peg.2611"/>
<proteinExistence type="predicted"/>
<reference evidence="1 2" key="1">
    <citation type="journal article" date="2012" name="J. Bacteriol.">
        <title>Genome of Bacillus macauensis ZFHKF-1, a Long-Chain-Forming Bacterium.</title>
        <authorList>
            <person name="Cai L."/>
            <person name="Zhang T."/>
        </authorList>
    </citation>
    <scope>NUCLEOTIDE SEQUENCE [LARGE SCALE GENOMIC DNA]</scope>
    <source>
        <strain evidence="1 2">ZFHKF-1</strain>
    </source>
</reference>
<gene>
    <name evidence="1" type="ORF">A374_12765</name>
</gene>
<dbReference type="OrthoDB" id="1646085at2"/>
<dbReference type="InterPro" id="IPR025613">
    <property type="entry name" value="YlbE"/>
</dbReference>
<dbReference type="eggNOG" id="ENOG503366Y">
    <property type="taxonomic scope" value="Bacteria"/>
</dbReference>
<accession>I8UDN5</accession>
<dbReference type="Pfam" id="PF14003">
    <property type="entry name" value="YlbE"/>
    <property type="match status" value="1"/>
</dbReference>
<keyword evidence="2" id="KW-1185">Reference proteome</keyword>
<dbReference type="EMBL" id="AKKV01000028">
    <property type="protein sequence ID" value="EIT84918.1"/>
    <property type="molecule type" value="Genomic_DNA"/>
</dbReference>